<dbReference type="Pfam" id="PF14529">
    <property type="entry name" value="Exo_endo_phos_2"/>
    <property type="match status" value="1"/>
</dbReference>
<evidence type="ECO:0000313" key="2">
    <source>
        <dbReference type="EMBL" id="KMQ89206.1"/>
    </source>
</evidence>
<keyword evidence="2" id="KW-0808">Transferase</keyword>
<dbReference type="AlphaFoldDB" id="A0A0J7KG77"/>
<dbReference type="InterPro" id="IPR036691">
    <property type="entry name" value="Endo/exonu/phosph_ase_sf"/>
</dbReference>
<evidence type="ECO:0000313" key="3">
    <source>
        <dbReference type="Proteomes" id="UP000036403"/>
    </source>
</evidence>
<comment type="caution">
    <text evidence="2">The sequence shown here is derived from an EMBL/GenBank/DDBJ whole genome shotgun (WGS) entry which is preliminary data.</text>
</comment>
<dbReference type="Proteomes" id="UP000036403">
    <property type="component" value="Unassembled WGS sequence"/>
</dbReference>
<dbReference type="GO" id="GO:0003964">
    <property type="term" value="F:RNA-directed DNA polymerase activity"/>
    <property type="evidence" value="ECO:0007669"/>
    <property type="project" value="UniProtKB-KW"/>
</dbReference>
<reference evidence="2 3" key="1">
    <citation type="submission" date="2015-04" db="EMBL/GenBank/DDBJ databases">
        <title>Lasius niger genome sequencing.</title>
        <authorList>
            <person name="Konorov E.A."/>
            <person name="Nikitin M.A."/>
            <person name="Kirill M.V."/>
            <person name="Chang P."/>
        </authorList>
    </citation>
    <scope>NUCLEOTIDE SEQUENCE [LARGE SCALE GENOMIC DNA]</scope>
    <source>
        <tissue evidence="2">Whole</tissue>
    </source>
</reference>
<keyword evidence="3" id="KW-1185">Reference proteome</keyword>
<evidence type="ECO:0000259" key="1">
    <source>
        <dbReference type="Pfam" id="PF14529"/>
    </source>
</evidence>
<organism evidence="2 3">
    <name type="scientific">Lasius niger</name>
    <name type="common">Black garden ant</name>
    <dbReference type="NCBI Taxonomy" id="67767"/>
    <lineage>
        <taxon>Eukaryota</taxon>
        <taxon>Metazoa</taxon>
        <taxon>Ecdysozoa</taxon>
        <taxon>Arthropoda</taxon>
        <taxon>Hexapoda</taxon>
        <taxon>Insecta</taxon>
        <taxon>Pterygota</taxon>
        <taxon>Neoptera</taxon>
        <taxon>Endopterygota</taxon>
        <taxon>Hymenoptera</taxon>
        <taxon>Apocrita</taxon>
        <taxon>Aculeata</taxon>
        <taxon>Formicoidea</taxon>
        <taxon>Formicidae</taxon>
        <taxon>Formicinae</taxon>
        <taxon>Lasius</taxon>
        <taxon>Lasius</taxon>
    </lineage>
</organism>
<feature type="domain" description="Endonuclease/exonuclease/phosphatase" evidence="1">
    <location>
        <begin position="11"/>
        <end position="98"/>
    </location>
</feature>
<name>A0A0J7KG77_LASNI</name>
<accession>A0A0J7KG77</accession>
<dbReference type="SUPFAM" id="SSF56219">
    <property type="entry name" value="DNase I-like"/>
    <property type="match status" value="1"/>
</dbReference>
<dbReference type="Gene3D" id="3.60.10.10">
    <property type="entry name" value="Endonuclease/exonuclease/phosphatase"/>
    <property type="match status" value="1"/>
</dbReference>
<proteinExistence type="predicted"/>
<dbReference type="PaxDb" id="67767-A0A0J7KG77"/>
<protein>
    <submittedName>
        <fullName evidence="2">Reverse transcriptase</fullName>
    </submittedName>
</protein>
<gene>
    <name evidence="2" type="ORF">RF55_11182</name>
</gene>
<keyword evidence="2" id="KW-0695">RNA-directed DNA polymerase</keyword>
<dbReference type="InterPro" id="IPR005135">
    <property type="entry name" value="Endo/exonuclease/phosphatase"/>
</dbReference>
<sequence>MVEIVAYAKERLDLLLTCDVNSHHLVWSSTNINPKEESLFNFVMSAELHILNRGTEPTFLDFRKQEILNITLCTGGVVDLVEGWRVSSELSGSDHRQVRFALEQIQKEEKLGRNPRKTN</sequence>
<keyword evidence="2" id="KW-0548">Nucleotidyltransferase</keyword>
<dbReference type="OrthoDB" id="7552326at2759"/>
<dbReference type="EMBL" id="LBMM01008026">
    <property type="protein sequence ID" value="KMQ89206.1"/>
    <property type="molecule type" value="Genomic_DNA"/>
</dbReference>